<dbReference type="RefSeq" id="YP_009551685.1">
    <property type="nucleotide sequence ID" value="NC_040531.1"/>
</dbReference>
<feature type="region of interest" description="Disordered" evidence="1">
    <location>
        <begin position="35"/>
        <end position="58"/>
    </location>
</feature>
<evidence type="ECO:0000313" key="4">
    <source>
        <dbReference type="Proteomes" id="UP000290307"/>
    </source>
</evidence>
<feature type="compositionally biased region" description="Polar residues" evidence="1">
    <location>
        <begin position="168"/>
        <end position="187"/>
    </location>
</feature>
<evidence type="ECO:0000256" key="1">
    <source>
        <dbReference type="SAM" id="MobiDB-lite"/>
    </source>
</evidence>
<evidence type="ECO:0000259" key="2">
    <source>
        <dbReference type="Pfam" id="PF02957"/>
    </source>
</evidence>
<dbReference type="KEGG" id="vg:41700877"/>
<accession>A0A2Z2L314</accession>
<name>A0A2Z2L314_9VIRU</name>
<evidence type="ECO:0000313" key="3">
    <source>
        <dbReference type="EMBL" id="ASB17088.1"/>
    </source>
</evidence>
<organism evidence="3">
    <name type="scientific">Lesser panda anellovirus</name>
    <dbReference type="NCBI Taxonomy" id="2012640"/>
    <lineage>
        <taxon>Viruses</taxon>
        <taxon>Monodnaviria</taxon>
        <taxon>Shotokuvirae</taxon>
        <taxon>Commensaviricota</taxon>
        <taxon>Cardeaviricetes</taxon>
        <taxon>Sanitavirales</taxon>
        <taxon>Anelloviridae</taxon>
        <taxon>Thetatorquevirus</taxon>
        <taxon>Thetatorquevirus ursid1</taxon>
    </lineage>
</organism>
<feature type="compositionally biased region" description="Low complexity" evidence="1">
    <location>
        <begin position="243"/>
        <end position="262"/>
    </location>
</feature>
<reference evidence="3" key="1">
    <citation type="submission" date="2016-07" db="EMBL/GenBank/DDBJ databases">
        <title>Identification and phylogenetic analysis of a novel species of Torque teno viruses in lesser panda.</title>
        <authorList>
            <person name="Guo L."/>
            <person name="Zhang W."/>
        </authorList>
    </citation>
    <scope>NUCLEOTIDE SEQUENCE [LARGE SCALE GENOMIC DNA]</scope>
    <source>
        <strain evidence="3">Chengdu-1</strain>
    </source>
</reference>
<keyword evidence="4" id="KW-1185">Reference proteome</keyword>
<dbReference type="InterPro" id="IPR004118">
    <property type="entry name" value="HEV_TT_vir_Orf2/Gyrovir_Vp2_N"/>
</dbReference>
<dbReference type="EMBL" id="KX611132">
    <property type="protein sequence ID" value="ASB17088.1"/>
    <property type="molecule type" value="Genomic_DNA"/>
</dbReference>
<feature type="domain" description="Hepatitis TT virus Orf2/Gyrovirus Vp2 N-terminal" evidence="2">
    <location>
        <begin position="60"/>
        <end position="105"/>
    </location>
</feature>
<feature type="region of interest" description="Disordered" evidence="1">
    <location>
        <begin position="89"/>
        <end position="109"/>
    </location>
</feature>
<dbReference type="GeneID" id="41700877"/>
<feature type="compositionally biased region" description="Polar residues" evidence="1">
    <location>
        <begin position="146"/>
        <end position="159"/>
    </location>
</feature>
<proteinExistence type="predicted"/>
<feature type="region of interest" description="Disordered" evidence="1">
    <location>
        <begin position="138"/>
        <end position="262"/>
    </location>
</feature>
<protein>
    <submittedName>
        <fullName evidence="3">ORF3</fullName>
    </submittedName>
</protein>
<feature type="compositionally biased region" description="Basic residues" evidence="1">
    <location>
        <begin position="195"/>
        <end position="206"/>
    </location>
</feature>
<dbReference type="Pfam" id="PF02957">
    <property type="entry name" value="TT_ORF2-like"/>
    <property type="match status" value="1"/>
</dbReference>
<dbReference type="Proteomes" id="UP000290307">
    <property type="component" value="Segment"/>
</dbReference>
<sequence length="262" mass="28872">MVEFILPYGQSRRSCKRSRFDAVGGCRRTSGACPESRGLSGKGEYRQMGSPEGQSADAGHSETLWLESCLLTHSLWCKCNDWREHVRKTDSTWRSSTGGGDRTGEEGGVPDEVAVHFDLGFSEEDDTRTGERMLRSEEEYRAASLSRPSTSVTGASTHGTLPVKVSSPKPNSNKFLASLLTILQDSPTHPPGSPARRRRTARRRRLNSAPYAGRDREAKTYGSRQTQKKKRYKRETRCPSWPSGSSESETSGTSCGSESETG</sequence>